<feature type="domain" description="Tle cognate immunity protein 4 C-terminal" evidence="3">
    <location>
        <begin position="73"/>
        <end position="120"/>
    </location>
</feature>
<evidence type="ECO:0000259" key="3">
    <source>
        <dbReference type="Pfam" id="PF18426"/>
    </source>
</evidence>
<gene>
    <name evidence="4" type="ordered locus">H16_A0629</name>
</gene>
<feature type="signal peptide" evidence="2">
    <location>
        <begin position="1"/>
        <end position="23"/>
    </location>
</feature>
<dbReference type="KEGG" id="reh:H16_A0629"/>
<organism evidence="4 5">
    <name type="scientific">Cupriavidus necator (strain ATCC 17699 / DSM 428 / KCTC 22496 / NCIMB 10442 / H16 / Stanier 337)</name>
    <name type="common">Ralstonia eutropha</name>
    <dbReference type="NCBI Taxonomy" id="381666"/>
    <lineage>
        <taxon>Bacteria</taxon>
        <taxon>Pseudomonadati</taxon>
        <taxon>Pseudomonadota</taxon>
        <taxon>Betaproteobacteria</taxon>
        <taxon>Burkholderiales</taxon>
        <taxon>Burkholderiaceae</taxon>
        <taxon>Cupriavidus</taxon>
    </lineage>
</organism>
<keyword evidence="5" id="KW-1185">Reference proteome</keyword>
<name>Q0KDZ4_CUPNH</name>
<dbReference type="EMBL" id="AM260479">
    <property type="protein sequence ID" value="CAJ91777.1"/>
    <property type="molecule type" value="Genomic_DNA"/>
</dbReference>
<proteinExistence type="predicted"/>
<feature type="region of interest" description="Disordered" evidence="1">
    <location>
        <begin position="122"/>
        <end position="146"/>
    </location>
</feature>
<feature type="chain" id="PRO_5004175046" evidence="2">
    <location>
        <begin position="24"/>
        <end position="146"/>
    </location>
</feature>
<dbReference type="AlphaFoldDB" id="Q0KDZ4"/>
<accession>Q0KDZ4</accession>
<dbReference type="InterPro" id="IPR041290">
    <property type="entry name" value="Tli4_C"/>
</dbReference>
<reference evidence="4 5" key="1">
    <citation type="journal article" date="2006" name="Nat. Biotechnol.">
        <title>Genome sequence of the bioplastic-producing 'Knallgas' bacterium Ralstonia eutropha H16.</title>
        <authorList>
            <person name="Pohlmann A."/>
            <person name="Fricke W.F."/>
            <person name="Reinecke F."/>
            <person name="Kusian B."/>
            <person name="Liesegang H."/>
            <person name="Cramm R."/>
            <person name="Eitinger T."/>
            <person name="Ewering C."/>
            <person name="Potter M."/>
            <person name="Schwartz E."/>
            <person name="Strittmatter A."/>
            <person name="Voss I."/>
            <person name="Gottschalk G."/>
            <person name="Steinbuechel A."/>
            <person name="Friedrich B."/>
            <person name="Bowien B."/>
        </authorList>
    </citation>
    <scope>NUCLEOTIDE SEQUENCE [LARGE SCALE GENOMIC DNA]</scope>
    <source>
        <strain evidence="5">ATCC 17699 / DSM 428 / KCTC 22496 / NCIMB 10442 / H16 / Stanier 337</strain>
    </source>
</reference>
<dbReference type="STRING" id="381666.H16_A0629"/>
<keyword evidence="2" id="KW-0732">Signal</keyword>
<dbReference type="Pfam" id="PF18426">
    <property type="entry name" value="Tli4_C"/>
    <property type="match status" value="1"/>
</dbReference>
<evidence type="ECO:0000256" key="2">
    <source>
        <dbReference type="SAM" id="SignalP"/>
    </source>
</evidence>
<evidence type="ECO:0000313" key="5">
    <source>
        <dbReference type="Proteomes" id="UP000008210"/>
    </source>
</evidence>
<sequence length="146" mass="15811">MIHRALAIISMTALLMVGGQSYAAPENGKLESVAMSPRLQTLFAKTKQVCFGRYAMEVPAEANLGSGAQYFSRERSTLHPAWIHANMRTEVVAADKASLSDEEAIVLWDKLLEGVRFRVNAPPTQTGDMTDHNGVVATGSPKIQAP</sequence>
<evidence type="ECO:0000313" key="4">
    <source>
        <dbReference type="EMBL" id="CAJ91777.1"/>
    </source>
</evidence>
<protein>
    <submittedName>
        <fullName evidence="4">Hypothetical membrane associated protein</fullName>
    </submittedName>
</protein>
<dbReference type="HOGENOM" id="CLU_1775893_0_0_4"/>
<dbReference type="RefSeq" id="WP_011614615.1">
    <property type="nucleotide sequence ID" value="NC_008313.1"/>
</dbReference>
<evidence type="ECO:0000256" key="1">
    <source>
        <dbReference type="SAM" id="MobiDB-lite"/>
    </source>
</evidence>
<dbReference type="Proteomes" id="UP000008210">
    <property type="component" value="Chromosome 1"/>
</dbReference>